<evidence type="ECO:0000256" key="1">
    <source>
        <dbReference type="SAM" id="Phobius"/>
    </source>
</evidence>
<keyword evidence="1" id="KW-0812">Transmembrane</keyword>
<dbReference type="PANTHER" id="PTHR30032:SF4">
    <property type="entry name" value="AMIDASE ENHANCER"/>
    <property type="match status" value="1"/>
</dbReference>
<organism evidence="3 4">
    <name type="scientific">Clostridium oceanicum</name>
    <dbReference type="NCBI Taxonomy" id="1543"/>
    <lineage>
        <taxon>Bacteria</taxon>
        <taxon>Bacillati</taxon>
        <taxon>Bacillota</taxon>
        <taxon>Clostridia</taxon>
        <taxon>Eubacteriales</taxon>
        <taxon>Clostridiaceae</taxon>
        <taxon>Clostridium</taxon>
    </lineage>
</organism>
<dbReference type="NCBIfam" id="TIGR02669">
    <property type="entry name" value="SpoIID_LytB"/>
    <property type="match status" value="1"/>
</dbReference>
<feature type="domain" description="Sporulation stage II protein D amidase enhancer LytB N-terminal" evidence="2">
    <location>
        <begin position="85"/>
        <end position="191"/>
    </location>
</feature>
<reference evidence="4" key="1">
    <citation type="journal article" date="2019" name="Int. J. Syst. Evol. Microbiol.">
        <title>The Global Catalogue of Microorganisms (GCM) 10K type strain sequencing project: providing services to taxonomists for standard genome sequencing and annotation.</title>
        <authorList>
            <consortium name="The Broad Institute Genomics Platform"/>
            <consortium name="The Broad Institute Genome Sequencing Center for Infectious Disease"/>
            <person name="Wu L."/>
            <person name="Ma J."/>
        </authorList>
    </citation>
    <scope>NUCLEOTIDE SEQUENCE [LARGE SCALE GENOMIC DNA]</scope>
    <source>
        <strain evidence="4">JCM 1407</strain>
    </source>
</reference>
<dbReference type="NCBIfam" id="TIGR02870">
    <property type="entry name" value="spore_II_D"/>
    <property type="match status" value="1"/>
</dbReference>
<evidence type="ECO:0000313" key="4">
    <source>
        <dbReference type="Proteomes" id="UP001501510"/>
    </source>
</evidence>
<evidence type="ECO:0000313" key="3">
    <source>
        <dbReference type="EMBL" id="GAA0744340.1"/>
    </source>
</evidence>
<dbReference type="InterPro" id="IPR013486">
    <property type="entry name" value="SpoIID/LytB"/>
</dbReference>
<dbReference type="InterPro" id="IPR051922">
    <property type="entry name" value="Bact_Sporulation_Assoc"/>
</dbReference>
<evidence type="ECO:0000259" key="2">
    <source>
        <dbReference type="Pfam" id="PF08486"/>
    </source>
</evidence>
<gene>
    <name evidence="3" type="primary">spoIID</name>
    <name evidence="3" type="ORF">GCM10008906_29100</name>
</gene>
<protein>
    <submittedName>
        <fullName evidence="3">Stage II sporulation protein D</fullName>
    </submittedName>
</protein>
<dbReference type="PANTHER" id="PTHR30032">
    <property type="entry name" value="N-ACETYLMURAMOYL-L-ALANINE AMIDASE-RELATED"/>
    <property type="match status" value="1"/>
</dbReference>
<dbReference type="InterPro" id="IPR014225">
    <property type="entry name" value="Spore_II_D_firmicutes"/>
</dbReference>
<keyword evidence="4" id="KW-1185">Reference proteome</keyword>
<accession>A0ABP3V0F1</accession>
<comment type="caution">
    <text evidence="3">The sequence shown here is derived from an EMBL/GenBank/DDBJ whole genome shotgun (WGS) entry which is preliminary data.</text>
</comment>
<dbReference type="RefSeq" id="WP_343762639.1">
    <property type="nucleotide sequence ID" value="NZ_BAAACG010000013.1"/>
</dbReference>
<dbReference type="Pfam" id="PF08486">
    <property type="entry name" value="SpoIID"/>
    <property type="match status" value="1"/>
</dbReference>
<name>A0ABP3V0F1_9CLOT</name>
<keyword evidence="1" id="KW-1133">Transmembrane helix</keyword>
<keyword evidence="1" id="KW-0472">Membrane</keyword>
<dbReference type="Proteomes" id="UP001501510">
    <property type="component" value="Unassembled WGS sequence"/>
</dbReference>
<feature type="transmembrane region" description="Helical" evidence="1">
    <location>
        <begin position="12"/>
        <end position="34"/>
    </location>
</feature>
<dbReference type="InterPro" id="IPR013693">
    <property type="entry name" value="SpoIID/LytB_N"/>
</dbReference>
<dbReference type="EMBL" id="BAAACG010000013">
    <property type="protein sequence ID" value="GAA0744340.1"/>
    <property type="molecule type" value="Genomic_DNA"/>
</dbReference>
<sequence>MRRDEDCVHIRRLFWGIISSIGIILVLAVILSFLTRSQIYSKNIKDKNVVENKVEDNSVEKEAVVDVNKKYNVKEEPKVNVYFMKQKKVRAIPLEEYVRGVVSAEMPVEFNEEALKAQAVAARTYALAHMKNFGDNQFNERINADVCDTIYSQVYMPKDKRLKAWPKNKRNEYWNKIDKSVKSTSGQILVYNGDIVMSPYYFATSNGKTEDCENVFKSKVPYLKSVSSPGEEKAPKFKTSAKFSYNEFIKKVNSQYPKSGLSTSKLKNQVKILSKSDSGSVKTIKIGNITITGPNFRKLLSLNSSKFTIDFKGSNILINCNGYGHNVGMSQWGANSMGKDGKKYEYILKHYYSGVNIKKLNY</sequence>
<proteinExistence type="predicted"/>